<name>A0A9X2KV02_9SPHN</name>
<dbReference type="Gene3D" id="1.10.10.2910">
    <property type="match status" value="1"/>
</dbReference>
<protein>
    <submittedName>
        <fullName evidence="2">ImmA/IrrE family metallo-endopeptidase</fullName>
    </submittedName>
</protein>
<keyword evidence="3" id="KW-1185">Reference proteome</keyword>
<gene>
    <name evidence="2" type="ORF">M9979_16655</name>
</gene>
<dbReference type="Proteomes" id="UP001139486">
    <property type="component" value="Unassembled WGS sequence"/>
</dbReference>
<evidence type="ECO:0000313" key="2">
    <source>
        <dbReference type="EMBL" id="MCP3736498.1"/>
    </source>
</evidence>
<evidence type="ECO:0000313" key="3">
    <source>
        <dbReference type="Proteomes" id="UP001139486"/>
    </source>
</evidence>
<dbReference type="PANTHER" id="PTHR43236">
    <property type="entry name" value="ANTITOXIN HIGA1"/>
    <property type="match status" value="1"/>
</dbReference>
<dbReference type="EMBL" id="JAMLDY010000029">
    <property type="protein sequence ID" value="MCP3736498.1"/>
    <property type="molecule type" value="Genomic_DNA"/>
</dbReference>
<dbReference type="RefSeq" id="WP_254290488.1">
    <property type="nucleotide sequence ID" value="NZ_JAMLDY010000029.1"/>
</dbReference>
<dbReference type="InterPro" id="IPR010359">
    <property type="entry name" value="IrrE_HExxH"/>
</dbReference>
<evidence type="ECO:0000259" key="1">
    <source>
        <dbReference type="Pfam" id="PF06114"/>
    </source>
</evidence>
<sequence>MIDFQPFGYRDRFEIAIRPARHRDPIDRRPQGYGWLLGDLKLTVGGRILTQHQRDGQPRRDHVTWYLLPLFEWLAEHWVDLLHEEEFGWREGSTLAAAAIVPRVLAESIGKDDADAMARYDAAQAWRGRHGLRAAAEGGIFPDLYIRRFLDTIELSWSDVPALFAPDDMRFVSRPGYAGCAVGDVATPLWDALTYVVDGGLGLPDTEAERQRFAALQARLAEIRALTVVDFARARVAAPVLAAAIGELGAAVAADLFQSERVADDVPAVAAFAPAIAMYGGLSPTLGGADVGILSRLVLDAQQRGELPALAALVEDKGGVPRRSPALEGYTLAEDLLEEWDIERGTGAIDIRALVARLDIAVHEHALETDSIRGVSLAGQGMAPTILVNTTSIFNRTDEGRRFTLAHELCHILYDRGRAKRLGLTSGPWVPAAVERRANAFAAMLLMPRSRVIEAFGAAYDDAVELRRVAGVLQVTPRALVEHLHNIHLIDEVARERLRAAFGV</sequence>
<reference evidence="2" key="1">
    <citation type="submission" date="2022-05" db="EMBL/GenBank/DDBJ databases">
        <title>Sphingomonas sp. strain RP10 Genome sequencing and assembly.</title>
        <authorList>
            <person name="Kim I."/>
        </authorList>
    </citation>
    <scope>NUCLEOTIDE SEQUENCE</scope>
    <source>
        <strain evidence="2">RP10</strain>
    </source>
</reference>
<accession>A0A9X2KV02</accession>
<feature type="domain" description="IrrE N-terminal-like" evidence="1">
    <location>
        <begin position="357"/>
        <end position="481"/>
    </location>
</feature>
<dbReference type="AlphaFoldDB" id="A0A9X2KV02"/>
<dbReference type="InterPro" id="IPR052345">
    <property type="entry name" value="Rad_response_metalloprotease"/>
</dbReference>
<dbReference type="PANTHER" id="PTHR43236:SF1">
    <property type="entry name" value="BLL7220 PROTEIN"/>
    <property type="match status" value="1"/>
</dbReference>
<proteinExistence type="predicted"/>
<dbReference type="Pfam" id="PF06114">
    <property type="entry name" value="Peptidase_M78"/>
    <property type="match status" value="1"/>
</dbReference>
<comment type="caution">
    <text evidence="2">The sequence shown here is derived from an EMBL/GenBank/DDBJ whole genome shotgun (WGS) entry which is preliminary data.</text>
</comment>
<organism evidence="2 3">
    <name type="scientific">Sphingomonas liriopis</name>
    <dbReference type="NCBI Taxonomy" id="2949094"/>
    <lineage>
        <taxon>Bacteria</taxon>
        <taxon>Pseudomonadati</taxon>
        <taxon>Pseudomonadota</taxon>
        <taxon>Alphaproteobacteria</taxon>
        <taxon>Sphingomonadales</taxon>
        <taxon>Sphingomonadaceae</taxon>
        <taxon>Sphingomonas</taxon>
    </lineage>
</organism>